<comment type="caution">
    <text evidence="1">The sequence shown here is derived from an EMBL/GenBank/DDBJ whole genome shotgun (WGS) entry which is preliminary data.</text>
</comment>
<sequence>MVGNSFAMEPSPSCSFDIRKASSGEKITPTRAQKRKSPLMKRFWMQKMSLRMIPFNHRSITHCEQEITDSEVDFGDDNGQYFVGKDKKTKWRIN</sequence>
<gene>
    <name evidence="1" type="ORF">J437_LFUL016266</name>
</gene>
<dbReference type="Proteomes" id="UP000792457">
    <property type="component" value="Unassembled WGS sequence"/>
</dbReference>
<dbReference type="EMBL" id="KZ308971">
    <property type="protein sequence ID" value="KAG8235944.1"/>
    <property type="molecule type" value="Genomic_DNA"/>
</dbReference>
<evidence type="ECO:0000313" key="1">
    <source>
        <dbReference type="EMBL" id="KAG8235944.1"/>
    </source>
</evidence>
<reference evidence="1" key="2">
    <citation type="submission" date="2017-10" db="EMBL/GenBank/DDBJ databases">
        <title>Ladona fulva Genome sequencing and assembly.</title>
        <authorList>
            <person name="Murali S."/>
            <person name="Richards S."/>
            <person name="Bandaranaike D."/>
            <person name="Bellair M."/>
            <person name="Blankenburg K."/>
            <person name="Chao H."/>
            <person name="Dinh H."/>
            <person name="Doddapaneni H."/>
            <person name="Dugan-Rocha S."/>
            <person name="Elkadiri S."/>
            <person name="Gnanaolivu R."/>
            <person name="Hernandez B."/>
            <person name="Skinner E."/>
            <person name="Javaid M."/>
            <person name="Lee S."/>
            <person name="Li M."/>
            <person name="Ming W."/>
            <person name="Munidasa M."/>
            <person name="Muniz J."/>
            <person name="Nguyen L."/>
            <person name="Hughes D."/>
            <person name="Osuji N."/>
            <person name="Pu L.-L."/>
            <person name="Puazo M."/>
            <person name="Qu C."/>
            <person name="Quiroz J."/>
            <person name="Raj R."/>
            <person name="Weissenberger G."/>
            <person name="Xin Y."/>
            <person name="Zou X."/>
            <person name="Han Y."/>
            <person name="Worley K."/>
            <person name="Muzny D."/>
            <person name="Gibbs R."/>
        </authorList>
    </citation>
    <scope>NUCLEOTIDE SEQUENCE</scope>
    <source>
        <strain evidence="1">Sampled in the wild</strain>
    </source>
</reference>
<organism evidence="1 2">
    <name type="scientific">Ladona fulva</name>
    <name type="common">Scarce chaser dragonfly</name>
    <name type="synonym">Libellula fulva</name>
    <dbReference type="NCBI Taxonomy" id="123851"/>
    <lineage>
        <taxon>Eukaryota</taxon>
        <taxon>Metazoa</taxon>
        <taxon>Ecdysozoa</taxon>
        <taxon>Arthropoda</taxon>
        <taxon>Hexapoda</taxon>
        <taxon>Insecta</taxon>
        <taxon>Pterygota</taxon>
        <taxon>Palaeoptera</taxon>
        <taxon>Odonata</taxon>
        <taxon>Epiprocta</taxon>
        <taxon>Anisoptera</taxon>
        <taxon>Libelluloidea</taxon>
        <taxon>Libellulidae</taxon>
        <taxon>Ladona</taxon>
    </lineage>
</organism>
<reference evidence="1" key="1">
    <citation type="submission" date="2013-04" db="EMBL/GenBank/DDBJ databases">
        <authorList>
            <person name="Qu J."/>
            <person name="Murali S.C."/>
            <person name="Bandaranaike D."/>
            <person name="Bellair M."/>
            <person name="Blankenburg K."/>
            <person name="Chao H."/>
            <person name="Dinh H."/>
            <person name="Doddapaneni H."/>
            <person name="Downs B."/>
            <person name="Dugan-Rocha S."/>
            <person name="Elkadiri S."/>
            <person name="Gnanaolivu R.D."/>
            <person name="Hernandez B."/>
            <person name="Javaid M."/>
            <person name="Jayaseelan J.C."/>
            <person name="Lee S."/>
            <person name="Li M."/>
            <person name="Ming W."/>
            <person name="Munidasa M."/>
            <person name="Muniz J."/>
            <person name="Nguyen L."/>
            <person name="Ongeri F."/>
            <person name="Osuji N."/>
            <person name="Pu L.-L."/>
            <person name="Puazo M."/>
            <person name="Qu C."/>
            <person name="Quiroz J."/>
            <person name="Raj R."/>
            <person name="Weissenberger G."/>
            <person name="Xin Y."/>
            <person name="Zou X."/>
            <person name="Han Y."/>
            <person name="Richards S."/>
            <person name="Worley K."/>
            <person name="Muzny D."/>
            <person name="Gibbs R."/>
        </authorList>
    </citation>
    <scope>NUCLEOTIDE SEQUENCE</scope>
    <source>
        <strain evidence="1">Sampled in the wild</strain>
    </source>
</reference>
<proteinExistence type="predicted"/>
<dbReference type="AlphaFoldDB" id="A0A8K0KIL2"/>
<protein>
    <submittedName>
        <fullName evidence="1">Uncharacterized protein</fullName>
    </submittedName>
</protein>
<keyword evidence="2" id="KW-1185">Reference proteome</keyword>
<name>A0A8K0KIL2_LADFU</name>
<accession>A0A8K0KIL2</accession>
<evidence type="ECO:0000313" key="2">
    <source>
        <dbReference type="Proteomes" id="UP000792457"/>
    </source>
</evidence>